<dbReference type="OrthoDB" id="5968863at2759"/>
<dbReference type="AlphaFoldDB" id="A0A3P7NZM4"/>
<reference evidence="1 2" key="1">
    <citation type="submission" date="2018-11" db="EMBL/GenBank/DDBJ databases">
        <authorList>
            <consortium name="Pathogen Informatics"/>
        </authorList>
    </citation>
    <scope>NUCLEOTIDE SEQUENCE [LARGE SCALE GENOMIC DNA]</scope>
</reference>
<keyword evidence="2" id="KW-1185">Reference proteome</keyword>
<dbReference type="EMBL" id="UYRU01087169">
    <property type="protein sequence ID" value="VDN35491.1"/>
    <property type="molecule type" value="Genomic_DNA"/>
</dbReference>
<name>A0A3P7NZM4_DIBLA</name>
<dbReference type="Proteomes" id="UP000281553">
    <property type="component" value="Unassembled WGS sequence"/>
</dbReference>
<protein>
    <submittedName>
        <fullName evidence="1">Uncharacterized protein</fullName>
    </submittedName>
</protein>
<organism evidence="1 2">
    <name type="scientific">Dibothriocephalus latus</name>
    <name type="common">Fish tapeworm</name>
    <name type="synonym">Diphyllobothrium latum</name>
    <dbReference type="NCBI Taxonomy" id="60516"/>
    <lineage>
        <taxon>Eukaryota</taxon>
        <taxon>Metazoa</taxon>
        <taxon>Spiralia</taxon>
        <taxon>Lophotrochozoa</taxon>
        <taxon>Platyhelminthes</taxon>
        <taxon>Cestoda</taxon>
        <taxon>Eucestoda</taxon>
        <taxon>Diphyllobothriidea</taxon>
        <taxon>Diphyllobothriidae</taxon>
        <taxon>Dibothriocephalus</taxon>
    </lineage>
</organism>
<evidence type="ECO:0000313" key="1">
    <source>
        <dbReference type="EMBL" id="VDN35491.1"/>
    </source>
</evidence>
<evidence type="ECO:0000313" key="2">
    <source>
        <dbReference type="Proteomes" id="UP000281553"/>
    </source>
</evidence>
<proteinExistence type="predicted"/>
<sequence>MVIIMKAICATSTAQSQGSFKLSDVFLQFLSWCGYAFSPASIIFGPWFGYRDYLETLRFPYQPQSSPVPPRAYRVLRGHWTSLSVSRLPLFYFIFSLESLLPK</sequence>
<accession>A0A3P7NZM4</accession>
<gene>
    <name evidence="1" type="ORF">DILT_LOCUS16788</name>
</gene>